<evidence type="ECO:0000259" key="10">
    <source>
        <dbReference type="PROSITE" id="PS51468"/>
    </source>
</evidence>
<dbReference type="InterPro" id="IPR013694">
    <property type="entry name" value="VIT"/>
</dbReference>
<dbReference type="Ensembl" id="ENSORLT00020011555.1">
    <property type="protein sequence ID" value="ENSORLP00020022643.1"/>
    <property type="gene ID" value="ENSORLG00020003068.1"/>
</dbReference>
<feature type="region of interest" description="Disordered" evidence="8">
    <location>
        <begin position="523"/>
        <end position="588"/>
    </location>
</feature>
<dbReference type="InterPro" id="IPR036465">
    <property type="entry name" value="vWFA_dom_sf"/>
</dbReference>
<evidence type="ECO:0000313" key="11">
    <source>
        <dbReference type="Ensembl" id="ENSORLP00020022643.1"/>
    </source>
</evidence>
<evidence type="ECO:0000256" key="5">
    <source>
        <dbReference type="ARBA" id="ARBA00022729"/>
    </source>
</evidence>
<reference key="1">
    <citation type="journal article" date="2007" name="Nature">
        <title>The medaka draft genome and insights into vertebrate genome evolution.</title>
        <authorList>
            <person name="Kasahara M."/>
            <person name="Naruse K."/>
            <person name="Sasaki S."/>
            <person name="Nakatani Y."/>
            <person name="Qu W."/>
            <person name="Ahsan B."/>
            <person name="Yamada T."/>
            <person name="Nagayasu Y."/>
            <person name="Doi K."/>
            <person name="Kasai Y."/>
            <person name="Jindo T."/>
            <person name="Kobayashi D."/>
            <person name="Shimada A."/>
            <person name="Toyoda A."/>
            <person name="Kuroki Y."/>
            <person name="Fujiyama A."/>
            <person name="Sasaki T."/>
            <person name="Shimizu A."/>
            <person name="Asakawa S."/>
            <person name="Shimizu N."/>
            <person name="Hashimoto S."/>
            <person name="Yang J."/>
            <person name="Lee Y."/>
            <person name="Matsushima K."/>
            <person name="Sugano S."/>
            <person name="Sakaizumi M."/>
            <person name="Narita T."/>
            <person name="Ohishi K."/>
            <person name="Haga S."/>
            <person name="Ohta F."/>
            <person name="Nomoto H."/>
            <person name="Nogata K."/>
            <person name="Morishita T."/>
            <person name="Endo T."/>
            <person name="Shin-I T."/>
            <person name="Takeda H."/>
            <person name="Morishita S."/>
            <person name="Kohara Y."/>
        </authorList>
    </citation>
    <scope>NUCLEOTIDE SEQUENCE [LARGE SCALE GENOMIC DNA]</scope>
    <source>
        <strain>Hd-rR</strain>
    </source>
</reference>
<dbReference type="InterPro" id="IPR050934">
    <property type="entry name" value="ITIH"/>
</dbReference>
<dbReference type="PROSITE" id="PS50234">
    <property type="entry name" value="VWFA"/>
    <property type="match status" value="1"/>
</dbReference>
<dbReference type="Gene3D" id="3.40.50.410">
    <property type="entry name" value="von Willebrand factor, type A domain"/>
    <property type="match status" value="1"/>
</dbReference>
<dbReference type="GO" id="GO:0005576">
    <property type="term" value="C:extracellular region"/>
    <property type="evidence" value="ECO:0007669"/>
    <property type="project" value="UniProtKB-SubCell"/>
</dbReference>
<comment type="similarity">
    <text evidence="2">Belongs to the ITIH family.</text>
</comment>
<comment type="subcellular location">
    <subcellularLocation>
        <location evidence="1">Secreted</location>
    </subcellularLocation>
</comment>
<evidence type="ECO:0000256" key="4">
    <source>
        <dbReference type="ARBA" id="ARBA00022690"/>
    </source>
</evidence>
<dbReference type="SUPFAM" id="SSF53300">
    <property type="entry name" value="vWA-like"/>
    <property type="match status" value="1"/>
</dbReference>
<evidence type="ECO:0000259" key="9">
    <source>
        <dbReference type="PROSITE" id="PS50234"/>
    </source>
</evidence>
<dbReference type="FunFam" id="3.40.50.410:FF:000013">
    <property type="entry name" value="inter-alpha-trypsin inhibitor heavy chain H2"/>
    <property type="match status" value="1"/>
</dbReference>
<evidence type="ECO:0000256" key="7">
    <source>
        <dbReference type="ARBA" id="ARBA00023180"/>
    </source>
</evidence>
<evidence type="ECO:0000256" key="1">
    <source>
        <dbReference type="ARBA" id="ARBA00004613"/>
    </source>
</evidence>
<accession>A0A3P9LPV9</accession>
<dbReference type="SMART" id="SM00609">
    <property type="entry name" value="VIT"/>
    <property type="match status" value="1"/>
</dbReference>
<dbReference type="Proteomes" id="UP000265180">
    <property type="component" value="Chromosome 5"/>
</dbReference>
<keyword evidence="6" id="KW-0722">Serine protease inhibitor</keyword>
<evidence type="ECO:0000313" key="12">
    <source>
        <dbReference type="Proteomes" id="UP000265180"/>
    </source>
</evidence>
<dbReference type="Pfam" id="PF08487">
    <property type="entry name" value="VIT"/>
    <property type="match status" value="1"/>
</dbReference>
<dbReference type="InterPro" id="IPR002035">
    <property type="entry name" value="VWF_A"/>
</dbReference>
<evidence type="ECO:0000256" key="2">
    <source>
        <dbReference type="ARBA" id="ARBA00010158"/>
    </source>
</evidence>
<keyword evidence="3" id="KW-0964">Secreted</keyword>
<reference evidence="11" key="4">
    <citation type="submission" date="2025-09" db="UniProtKB">
        <authorList>
            <consortium name="Ensembl"/>
        </authorList>
    </citation>
    <scope>IDENTIFICATION</scope>
    <source>
        <strain evidence="11">HNI</strain>
    </source>
</reference>
<feature type="compositionally biased region" description="Basic and acidic residues" evidence="8">
    <location>
        <begin position="523"/>
        <end position="535"/>
    </location>
</feature>
<feature type="domain" description="VWFA" evidence="9">
    <location>
        <begin position="214"/>
        <end position="392"/>
    </location>
</feature>
<sequence>MGESKEIEFHVQIPKNAFISKFIMYIDGQAYDGVVKTKEKAQQQYTQAVSRGQSAGIVSSVGRTLEEFRTSVTVAANKKVTFELTYEELMRRKHGKYELKIHARPMQPVRDFKVDVYMHEKAGITFVDIKGGLSVKELANAITKTQEDKQAWVHFYPTVKQQQTCDGCGEQGLNGDLIISYDVQRENEFGDIQKGDGYFVHHFAPSRLPRIPKNVVFVIDRSGSMSGTKIEQTRTALLQILSDLAEQDFFSLITFDSEIFYWKKELVPATSDNVEKAKVFTRNIRDRGATDINAALLEGAKMLTKYPREGSASILILLTDGDPTSGVTNRETIQANVRRAIAGKFPLYCLGFGFDVSFEFLQKLSLTNNGVARRIYEDADADLQLKGFYEEVATPLLTDVTMIYEGGTNLTQTNFSQYYNGSEIVVAGQILDNEVDNFIPQVVAISVRNKVNFSKASTHPDPIENVPDSVLERVWAYLTVKQLLEKELLVSGSEKENVKKRALELSLKYSFVTPLTSMVVTKPQEEDTEVLHKPQEGNPQPDHLQYGLQSVSSSGQMGQRGLPGVSSSVQMGQRGLPGASSPRRKGQRGYSGLLFFGPNPGYRGKGTGASSSGQMVQQGFPARSISDDVSYARSVSDDVSYYDLAEDYVGGLKEQLPTTASDLTTMAPVTHRFWLKSDFPSRPLCFDISGTVLLKLLHHPSRGLYINGELDSVTNGGFSKIVIRVGSDQRIEVDAEGITVQQGQNVSRHVGLDPIRSGSATIIRTDKEIDIEAEDIRLIIYIHQKDGEHLLWPALRQIPSESNMDGILALKSVVYEISQQSPLIKVKINESEVEVTSATTTDYSLGSPRFMECFHASADYILPRPLSNFLVKQL</sequence>
<dbReference type="PANTHER" id="PTHR10338">
    <property type="entry name" value="INTER-ALPHA-TRYPSIN INHIBITOR HEAVY CHAIN FAMILY MEMBER"/>
    <property type="match status" value="1"/>
</dbReference>
<dbReference type="Pfam" id="PF00092">
    <property type="entry name" value="VWA"/>
    <property type="match status" value="1"/>
</dbReference>
<reference evidence="11" key="3">
    <citation type="submission" date="2025-08" db="UniProtKB">
        <authorList>
            <consortium name="Ensembl"/>
        </authorList>
    </citation>
    <scope>IDENTIFICATION</scope>
    <source>
        <strain evidence="11">HNI</strain>
    </source>
</reference>
<feature type="compositionally biased region" description="Polar residues" evidence="8">
    <location>
        <begin position="547"/>
        <end position="557"/>
    </location>
</feature>
<evidence type="ECO:0000256" key="3">
    <source>
        <dbReference type="ARBA" id="ARBA00022525"/>
    </source>
</evidence>
<protein>
    <submittedName>
        <fullName evidence="11">Zgc:112265</fullName>
    </submittedName>
</protein>
<evidence type="ECO:0000256" key="8">
    <source>
        <dbReference type="SAM" id="MobiDB-lite"/>
    </source>
</evidence>
<keyword evidence="5" id="KW-0732">Signal</keyword>
<evidence type="ECO:0000256" key="6">
    <source>
        <dbReference type="ARBA" id="ARBA00022900"/>
    </source>
</evidence>
<organism evidence="11 12">
    <name type="scientific">Oryzias latipes</name>
    <name type="common">Japanese rice fish</name>
    <name type="synonym">Japanese killifish</name>
    <dbReference type="NCBI Taxonomy" id="8090"/>
    <lineage>
        <taxon>Eukaryota</taxon>
        <taxon>Metazoa</taxon>
        <taxon>Chordata</taxon>
        <taxon>Craniata</taxon>
        <taxon>Vertebrata</taxon>
        <taxon>Euteleostomi</taxon>
        <taxon>Actinopterygii</taxon>
        <taxon>Neopterygii</taxon>
        <taxon>Teleostei</taxon>
        <taxon>Neoteleostei</taxon>
        <taxon>Acanthomorphata</taxon>
        <taxon>Ovalentaria</taxon>
        <taxon>Atherinomorphae</taxon>
        <taxon>Beloniformes</taxon>
        <taxon>Adrianichthyidae</taxon>
        <taxon>Oryziinae</taxon>
        <taxon>Oryzias</taxon>
    </lineage>
</organism>
<proteinExistence type="inferred from homology"/>
<dbReference type="CDD" id="cd01461">
    <property type="entry name" value="vWA_interalpha_trypsin_inhibitor"/>
    <property type="match status" value="1"/>
</dbReference>
<dbReference type="AlphaFoldDB" id="A0A3P9LPV9"/>
<reference evidence="11 12" key="2">
    <citation type="submission" date="2017-04" db="EMBL/GenBank/DDBJ databases">
        <title>CpG methylation of centromeres and impact of large insertions on vertebrate speciation.</title>
        <authorList>
            <person name="Ichikawa K."/>
            <person name="Yoshimura J."/>
            <person name="Morishita S."/>
        </authorList>
    </citation>
    <scope>NUCLEOTIDE SEQUENCE</scope>
    <source>
        <strain evidence="11 12">HNI</strain>
    </source>
</reference>
<name>A0A3P9LPV9_ORYLA</name>
<feature type="domain" description="VIT" evidence="10">
    <location>
        <begin position="1"/>
        <end position="88"/>
    </location>
</feature>
<keyword evidence="7" id="KW-0325">Glycoprotein</keyword>
<dbReference type="PANTHER" id="PTHR10338:SF119">
    <property type="entry name" value="INTER-ALPHA-TRYPSIN INHIBITOR HEAVY CHAIN H4"/>
    <property type="match status" value="1"/>
</dbReference>
<dbReference type="PROSITE" id="PS51468">
    <property type="entry name" value="VIT"/>
    <property type="match status" value="1"/>
</dbReference>
<dbReference type="GO" id="GO:0004867">
    <property type="term" value="F:serine-type endopeptidase inhibitor activity"/>
    <property type="evidence" value="ECO:0007669"/>
    <property type="project" value="UniProtKB-KW"/>
</dbReference>
<keyword evidence="4" id="KW-0646">Protease inhibitor</keyword>
<dbReference type="SMART" id="SM00327">
    <property type="entry name" value="VWA"/>
    <property type="match status" value="1"/>
</dbReference>